<evidence type="ECO:0000313" key="3">
    <source>
        <dbReference type="EMBL" id="GLY71293.1"/>
    </source>
</evidence>
<dbReference type="Proteomes" id="UP001165136">
    <property type="component" value="Unassembled WGS sequence"/>
</dbReference>
<dbReference type="EMBL" id="BSTI01000034">
    <property type="protein sequence ID" value="GLY71293.1"/>
    <property type="molecule type" value="Genomic_DNA"/>
</dbReference>
<feature type="domain" description="Alpha/beta hydrolase fold-3" evidence="2">
    <location>
        <begin position="81"/>
        <end position="285"/>
    </location>
</feature>
<dbReference type="Gene3D" id="3.40.50.1820">
    <property type="entry name" value="alpha/beta hydrolase"/>
    <property type="match status" value="1"/>
</dbReference>
<dbReference type="Pfam" id="PF07859">
    <property type="entry name" value="Abhydrolase_3"/>
    <property type="match status" value="1"/>
</dbReference>
<protein>
    <submittedName>
        <fullName evidence="3">Esterase</fullName>
    </submittedName>
</protein>
<evidence type="ECO:0000313" key="4">
    <source>
        <dbReference type="Proteomes" id="UP001165136"/>
    </source>
</evidence>
<keyword evidence="4" id="KW-1185">Reference proteome</keyword>
<dbReference type="AlphaFoldDB" id="A0A9W6R9C1"/>
<dbReference type="SUPFAM" id="SSF53474">
    <property type="entry name" value="alpha/beta-Hydrolases"/>
    <property type="match status" value="1"/>
</dbReference>
<dbReference type="PANTHER" id="PTHR48081">
    <property type="entry name" value="AB HYDROLASE SUPERFAMILY PROTEIN C4A8.06C"/>
    <property type="match status" value="1"/>
</dbReference>
<dbReference type="InterPro" id="IPR029058">
    <property type="entry name" value="AB_hydrolase_fold"/>
</dbReference>
<dbReference type="InterPro" id="IPR013094">
    <property type="entry name" value="AB_hydrolase_3"/>
</dbReference>
<gene>
    <name evidence="3" type="primary">aes</name>
    <name evidence="3" type="ORF">Atai01_79120</name>
</gene>
<name>A0A9W6R9C1_9PSEU</name>
<comment type="caution">
    <text evidence="3">The sequence shown here is derived from an EMBL/GenBank/DDBJ whole genome shotgun (WGS) entry which is preliminary data.</text>
</comment>
<reference evidence="3" key="1">
    <citation type="submission" date="2023-03" db="EMBL/GenBank/DDBJ databases">
        <title>Amycolatopsis taiwanensis NBRC 103393.</title>
        <authorList>
            <person name="Ichikawa N."/>
            <person name="Sato H."/>
            <person name="Tonouchi N."/>
        </authorList>
    </citation>
    <scope>NUCLEOTIDE SEQUENCE</scope>
    <source>
        <strain evidence="3">NBRC 103393</strain>
    </source>
</reference>
<accession>A0A9W6R9C1</accession>
<dbReference type="InterPro" id="IPR050300">
    <property type="entry name" value="GDXG_lipolytic_enzyme"/>
</dbReference>
<dbReference type="GO" id="GO:0016787">
    <property type="term" value="F:hydrolase activity"/>
    <property type="evidence" value="ECO:0007669"/>
    <property type="project" value="UniProtKB-KW"/>
</dbReference>
<evidence type="ECO:0000259" key="2">
    <source>
        <dbReference type="Pfam" id="PF07859"/>
    </source>
</evidence>
<dbReference type="RefSeq" id="WP_285491002.1">
    <property type="nucleotide sequence ID" value="NZ_BSTI01000034.1"/>
</dbReference>
<dbReference type="PANTHER" id="PTHR48081:SF8">
    <property type="entry name" value="ALPHA_BETA HYDROLASE FOLD-3 DOMAIN-CONTAINING PROTEIN-RELATED"/>
    <property type="match status" value="1"/>
</dbReference>
<keyword evidence="1" id="KW-0378">Hydrolase</keyword>
<organism evidence="3 4">
    <name type="scientific">Amycolatopsis taiwanensis</name>
    <dbReference type="NCBI Taxonomy" id="342230"/>
    <lineage>
        <taxon>Bacteria</taxon>
        <taxon>Bacillati</taxon>
        <taxon>Actinomycetota</taxon>
        <taxon>Actinomycetes</taxon>
        <taxon>Pseudonocardiales</taxon>
        <taxon>Pseudonocardiaceae</taxon>
        <taxon>Amycolatopsis</taxon>
    </lineage>
</organism>
<sequence length="315" mass="33735">MAYRYDPELVPIVDILPELDISDIPAARALLVQMRALRPQFVVPDTLSVRKRRVPGPAGSPDVELTIIKKKDSTAPAPALYWIHGGGFVLGDADGDLRPVAELVDELNVVGVLVEYRLAPEHPFPAPVEDCYAGLLWTAEHAGELGIDADRLAVGGQSAGGGLAAAVGLLARDRNGPRLCFQVLDIPELDDSLGTESVKTYVDTPLWTFNNAVLSWKAYLGDGHQGDTSPYAAPARADDLGGLPPAYVVTCEFDPLRDEGIDYARRLIQAGVPTELHHYPGTFHGSSGVALGTAISDRMNADLVQALARAFRQNG</sequence>
<evidence type="ECO:0000256" key="1">
    <source>
        <dbReference type="ARBA" id="ARBA00022801"/>
    </source>
</evidence>
<proteinExistence type="predicted"/>